<reference evidence="9" key="2">
    <citation type="journal article" date="2021" name="PeerJ">
        <title>Extensive microbial diversity within the chicken gut microbiome revealed by metagenomics and culture.</title>
        <authorList>
            <person name="Gilroy R."/>
            <person name="Ravi A."/>
            <person name="Getino M."/>
            <person name="Pursley I."/>
            <person name="Horton D.L."/>
            <person name="Alikhan N.F."/>
            <person name="Baker D."/>
            <person name="Gharbi K."/>
            <person name="Hall N."/>
            <person name="Watson M."/>
            <person name="Adriaenssens E.M."/>
            <person name="Foster-Nyarko E."/>
            <person name="Jarju S."/>
            <person name="Secka A."/>
            <person name="Antonio M."/>
            <person name="Oren A."/>
            <person name="Chaudhuri R.R."/>
            <person name="La Ragione R."/>
            <person name="Hildebrand F."/>
            <person name="Pallen M.J."/>
        </authorList>
    </citation>
    <scope>NUCLEOTIDE SEQUENCE</scope>
    <source>
        <strain evidence="9">CHK123-3438</strain>
    </source>
</reference>
<evidence type="ECO:0000256" key="2">
    <source>
        <dbReference type="ARBA" id="ARBA00012755"/>
    </source>
</evidence>
<dbReference type="PRINTS" id="PR00743">
    <property type="entry name" value="GLHYDRLASE36"/>
</dbReference>
<dbReference type="Gene3D" id="2.60.40.1180">
    <property type="entry name" value="Golgi alpha-mannosidase II"/>
    <property type="match status" value="1"/>
</dbReference>
<dbReference type="InterPro" id="IPR031705">
    <property type="entry name" value="Glyco_hydro_36_C"/>
</dbReference>
<dbReference type="InterPro" id="IPR050985">
    <property type="entry name" value="Alpha-glycosidase_related"/>
</dbReference>
<dbReference type="Pfam" id="PF16875">
    <property type="entry name" value="Glyco_hydro_36N"/>
    <property type="match status" value="1"/>
</dbReference>
<dbReference type="PIRSF" id="PIRSF005536">
    <property type="entry name" value="Agal"/>
    <property type="match status" value="1"/>
</dbReference>
<dbReference type="InterPro" id="IPR002252">
    <property type="entry name" value="Glyco_hydro_36"/>
</dbReference>
<comment type="catalytic activity">
    <reaction evidence="1 5">
        <text>Hydrolysis of terminal, non-reducing alpha-D-galactose residues in alpha-D-galactosides, including galactose oligosaccharides, galactomannans and galactolipids.</text>
        <dbReference type="EC" id="3.2.1.22"/>
    </reaction>
</comment>
<dbReference type="InterPro" id="IPR013785">
    <property type="entry name" value="Aldolase_TIM"/>
</dbReference>
<proteinExistence type="inferred from homology"/>
<dbReference type="Pfam" id="PF02065">
    <property type="entry name" value="Melibiase"/>
    <property type="match status" value="1"/>
</dbReference>
<comment type="caution">
    <text evidence="9">The sequence shown here is derived from an EMBL/GenBank/DDBJ whole genome shotgun (WGS) entry which is preliminary data.</text>
</comment>
<evidence type="ECO:0000256" key="6">
    <source>
        <dbReference type="PIRSR" id="PIRSR005536-1"/>
    </source>
</evidence>
<keyword evidence="4 5" id="KW-0326">Glycosidase</keyword>
<dbReference type="InterPro" id="IPR000111">
    <property type="entry name" value="Glyco_hydro_27/36_CS"/>
</dbReference>
<dbReference type="Gene3D" id="3.20.20.70">
    <property type="entry name" value="Aldolase class I"/>
    <property type="match status" value="1"/>
</dbReference>
<dbReference type="FunFam" id="3.20.20.70:FF:000118">
    <property type="entry name" value="Alpha-galactosidase"/>
    <property type="match status" value="1"/>
</dbReference>
<dbReference type="PANTHER" id="PTHR43053">
    <property type="entry name" value="GLYCOSIDASE FAMILY 31"/>
    <property type="match status" value="1"/>
</dbReference>
<dbReference type="GO" id="GO:0004557">
    <property type="term" value="F:alpha-galactosidase activity"/>
    <property type="evidence" value="ECO:0007669"/>
    <property type="project" value="UniProtKB-UniRule"/>
</dbReference>
<dbReference type="EC" id="3.2.1.22" evidence="2 5"/>
<sequence>MGIVYDEKNKTISLHTKNTTYQMQVDRYGFLLHLYYGKRAEGCMDYLLTYYDRGFSGNPYEAGRDKTYSMDALPQEFPSLGTGDYRTPACIIRNADGTFSSDFRYESHSIKEGKYALKGLPAVYAESHEAQTLEILLTDRATGVQAVLLYGVLPEFDIITRSLRIINAGSGQIAVKKLAPACLDIVGGKYDFITFYGRHAMERNFQRLPIGHGISKIGSLRGTSSHQYNPAVIAADHETTEDAGACYGMAFVYSGGFQSEAGMDQYGQTRLLMGFSEEQFSYPLNPGEALQAPEVILSYSFQGLGQLSQNFHRCIRTHLCRGKYKEAVRPVLLNSWEASYFDFTGDSLLKLAKQAADLGIEMFVMDDGWFGKRDSETRGLGDWKVNEEKLGCTLGELIRRINDMGLKFGIWIEPEMVNEDSDLYRAHPDWALAIPGRMPNRSRHQLVLDFSRKEVVDSIYQQICSVLDQGNVEYIKWDMNRSLADIYSSAADCQGRVLHDYVLGLYDFLERIVERYPHILIEGCSGGGGRFDAGMLYYTPQIWCSDNTDPIDRLEIQYGTSFIYPVSSVGAHVSASPNHQTGRCTPLKTRGTVASAGTFGYELNLDKISEEEKDEIRKQIAEYKQNASLVQNGLYFRLTNPQTENTGAWEFVSEDRREALVQAVSIRQHGNMTVDYIKIKGLKENAMYRETGSGKLFNSTALREAGFPMPAEFGEYRAYQWHFILEDDGAR</sequence>
<dbReference type="InterPro" id="IPR017853">
    <property type="entry name" value="GH"/>
</dbReference>
<dbReference type="InterPro" id="IPR038417">
    <property type="entry name" value="Alpga-gal_N_sf"/>
</dbReference>
<organism evidence="9 10">
    <name type="scientific">Candidatus Caccovicinus merdipullorum</name>
    <dbReference type="NCBI Taxonomy" id="2840724"/>
    <lineage>
        <taxon>Bacteria</taxon>
        <taxon>Bacillati</taxon>
        <taxon>Bacillota</taxon>
        <taxon>Clostridia</taxon>
        <taxon>Eubacteriales</taxon>
        <taxon>Candidatus Caccovicinus</taxon>
    </lineage>
</organism>
<evidence type="ECO:0000256" key="3">
    <source>
        <dbReference type="ARBA" id="ARBA00022801"/>
    </source>
</evidence>
<dbReference type="PANTHER" id="PTHR43053:SF3">
    <property type="entry name" value="ALPHA-GALACTOSIDASE C-RELATED"/>
    <property type="match status" value="1"/>
</dbReference>
<dbReference type="Pfam" id="PF16874">
    <property type="entry name" value="Glyco_hydro_36C"/>
    <property type="match status" value="1"/>
</dbReference>
<feature type="active site" description="Proton donor" evidence="6">
    <location>
        <position position="546"/>
    </location>
</feature>
<dbReference type="PROSITE" id="PS00512">
    <property type="entry name" value="ALPHA_GALACTOSIDASE"/>
    <property type="match status" value="1"/>
</dbReference>
<gene>
    <name evidence="9" type="ORF">IAB60_09775</name>
</gene>
<evidence type="ECO:0000313" key="10">
    <source>
        <dbReference type="Proteomes" id="UP000886860"/>
    </source>
</evidence>
<dbReference type="GO" id="GO:0016052">
    <property type="term" value="P:carbohydrate catabolic process"/>
    <property type="evidence" value="ECO:0007669"/>
    <property type="project" value="InterPro"/>
</dbReference>
<evidence type="ECO:0000256" key="4">
    <source>
        <dbReference type="ARBA" id="ARBA00023295"/>
    </source>
</evidence>
<dbReference type="SUPFAM" id="SSF51445">
    <property type="entry name" value="(Trans)glycosidases"/>
    <property type="match status" value="1"/>
</dbReference>
<feature type="domain" description="Glycosyl hydrolase family 36 N-terminal" evidence="8">
    <location>
        <begin position="29"/>
        <end position="284"/>
    </location>
</feature>
<feature type="domain" description="Glycosyl hydrolase family 36 C-terminal" evidence="7">
    <location>
        <begin position="648"/>
        <end position="723"/>
    </location>
</feature>
<protein>
    <recommendedName>
        <fullName evidence="2 5">Alpha-galactosidase</fullName>
        <ecNumber evidence="2 5">3.2.1.22</ecNumber>
    </recommendedName>
</protein>
<evidence type="ECO:0000256" key="5">
    <source>
        <dbReference type="PIRNR" id="PIRNR005536"/>
    </source>
</evidence>
<evidence type="ECO:0000313" key="9">
    <source>
        <dbReference type="EMBL" id="HIT42360.1"/>
    </source>
</evidence>
<dbReference type="AlphaFoldDB" id="A0A9D1GK10"/>
<evidence type="ECO:0000259" key="8">
    <source>
        <dbReference type="Pfam" id="PF16875"/>
    </source>
</evidence>
<name>A0A9D1GK10_9FIRM</name>
<evidence type="ECO:0000259" key="7">
    <source>
        <dbReference type="Pfam" id="PF16874"/>
    </source>
</evidence>
<dbReference type="Gene3D" id="2.70.98.60">
    <property type="entry name" value="alpha-galactosidase from lactobacil brevis"/>
    <property type="match status" value="1"/>
</dbReference>
<dbReference type="CDD" id="cd14791">
    <property type="entry name" value="GH36"/>
    <property type="match status" value="1"/>
</dbReference>
<feature type="active site" description="Nucleophile" evidence="6">
    <location>
        <position position="478"/>
    </location>
</feature>
<dbReference type="InterPro" id="IPR031704">
    <property type="entry name" value="Glyco_hydro_36_N"/>
</dbReference>
<dbReference type="Proteomes" id="UP000886860">
    <property type="component" value="Unassembled WGS sequence"/>
</dbReference>
<reference evidence="9" key="1">
    <citation type="submission" date="2020-10" db="EMBL/GenBank/DDBJ databases">
        <authorList>
            <person name="Gilroy R."/>
        </authorList>
    </citation>
    <scope>NUCLEOTIDE SEQUENCE</scope>
    <source>
        <strain evidence="9">CHK123-3438</strain>
    </source>
</reference>
<evidence type="ECO:0000256" key="1">
    <source>
        <dbReference type="ARBA" id="ARBA00001255"/>
    </source>
</evidence>
<dbReference type="InterPro" id="IPR013780">
    <property type="entry name" value="Glyco_hydro_b"/>
</dbReference>
<accession>A0A9D1GK10</accession>
<dbReference type="EMBL" id="DVKS01000166">
    <property type="protein sequence ID" value="HIT42360.1"/>
    <property type="molecule type" value="Genomic_DNA"/>
</dbReference>
<comment type="similarity">
    <text evidence="5">Belongs to the glycosyl hydrolase.</text>
</comment>
<keyword evidence="3 5" id="KW-0378">Hydrolase</keyword>